<proteinExistence type="predicted"/>
<protein>
    <submittedName>
        <fullName evidence="2">Uncharacterized protein</fullName>
    </submittedName>
</protein>
<dbReference type="AlphaFoldDB" id="A0A6N9TYH8"/>
<evidence type="ECO:0000313" key="3">
    <source>
        <dbReference type="Proteomes" id="UP000471293"/>
    </source>
</evidence>
<sequence>GDGARRAGAEAPEAGARKAGKDARKAGAGAWEVGVLVTVRGRALLRPPAALALLLFRIPLKRAFRQGIEEAAARWNKVVDAGLPSPGELRAEFTEAVVTRNPGDPGPG</sequence>
<feature type="compositionally biased region" description="Basic and acidic residues" evidence="1">
    <location>
        <begin position="15"/>
        <end position="24"/>
    </location>
</feature>
<dbReference type="Proteomes" id="UP000471293">
    <property type="component" value="Unassembled WGS sequence"/>
</dbReference>
<gene>
    <name evidence="2" type="ORF">G3I29_08745</name>
</gene>
<name>A0A6N9TYH8_STRHA</name>
<accession>A0A6N9TYH8</accession>
<dbReference type="EMBL" id="JAAGLQ010000178">
    <property type="protein sequence ID" value="NEA15619.1"/>
    <property type="molecule type" value="Genomic_DNA"/>
</dbReference>
<reference evidence="2 3" key="1">
    <citation type="submission" date="2020-01" db="EMBL/GenBank/DDBJ databases">
        <title>Insect and environment-associated Actinomycetes.</title>
        <authorList>
            <person name="Currrie C."/>
            <person name="Chevrette M."/>
            <person name="Carlson C."/>
            <person name="Stubbendieck R."/>
            <person name="Wendt-Pienkowski E."/>
        </authorList>
    </citation>
    <scope>NUCLEOTIDE SEQUENCE [LARGE SCALE GENOMIC DNA]</scope>
    <source>
        <strain evidence="2 3">SID11342</strain>
    </source>
</reference>
<organism evidence="2 3">
    <name type="scientific">Streptomyces halstedii</name>
    <dbReference type="NCBI Taxonomy" id="1944"/>
    <lineage>
        <taxon>Bacteria</taxon>
        <taxon>Bacillati</taxon>
        <taxon>Actinomycetota</taxon>
        <taxon>Actinomycetes</taxon>
        <taxon>Kitasatosporales</taxon>
        <taxon>Streptomycetaceae</taxon>
        <taxon>Streptomyces</taxon>
    </lineage>
</organism>
<evidence type="ECO:0000256" key="1">
    <source>
        <dbReference type="SAM" id="MobiDB-lite"/>
    </source>
</evidence>
<feature type="non-terminal residue" evidence="2">
    <location>
        <position position="1"/>
    </location>
</feature>
<comment type="caution">
    <text evidence="2">The sequence shown here is derived from an EMBL/GenBank/DDBJ whole genome shotgun (WGS) entry which is preliminary data.</text>
</comment>
<evidence type="ECO:0000313" key="2">
    <source>
        <dbReference type="EMBL" id="NEA15619.1"/>
    </source>
</evidence>
<feature type="region of interest" description="Disordered" evidence="1">
    <location>
        <begin position="1"/>
        <end position="24"/>
    </location>
</feature>